<accession>A0ABT6ZQ11</accession>
<reference evidence="2 3" key="1">
    <citation type="submission" date="2023-05" db="EMBL/GenBank/DDBJ databases">
        <title>Streptantibioticus silvisoli sp. nov., acidotolerant actinomycetes 1 from pine litter.</title>
        <authorList>
            <person name="Swiecimska M."/>
            <person name="Golinska P."/>
            <person name="Sangal V."/>
            <person name="Wachnowicz B."/>
            <person name="Goodfellow M."/>
        </authorList>
    </citation>
    <scope>NUCLEOTIDE SEQUENCE [LARGE SCALE GENOMIC DNA]</scope>
    <source>
        <strain evidence="2 3">DSM 42109</strain>
    </source>
</reference>
<dbReference type="EMBL" id="JANCPR020000003">
    <property type="protein sequence ID" value="MDJ1131145.1"/>
    <property type="molecule type" value="Genomic_DNA"/>
</dbReference>
<protein>
    <submittedName>
        <fullName evidence="2">Uncharacterized protein</fullName>
    </submittedName>
</protein>
<name>A0ABT6ZQ11_9ACTN</name>
<dbReference type="RefSeq" id="WP_274045198.1">
    <property type="nucleotide sequence ID" value="NZ_JANCPR020000003.1"/>
</dbReference>
<dbReference type="Proteomes" id="UP001214441">
    <property type="component" value="Unassembled WGS sequence"/>
</dbReference>
<evidence type="ECO:0000313" key="3">
    <source>
        <dbReference type="Proteomes" id="UP001214441"/>
    </source>
</evidence>
<gene>
    <name evidence="2" type="ORF">NMN56_004065</name>
</gene>
<organism evidence="2 3">
    <name type="scientific">Streptomyces iconiensis</name>
    <dbReference type="NCBI Taxonomy" id="1384038"/>
    <lineage>
        <taxon>Bacteria</taxon>
        <taxon>Bacillati</taxon>
        <taxon>Actinomycetota</taxon>
        <taxon>Actinomycetes</taxon>
        <taxon>Kitasatosporales</taxon>
        <taxon>Streptomycetaceae</taxon>
        <taxon>Streptomyces</taxon>
    </lineage>
</organism>
<feature type="region of interest" description="Disordered" evidence="1">
    <location>
        <begin position="1"/>
        <end position="20"/>
    </location>
</feature>
<keyword evidence="3" id="KW-1185">Reference proteome</keyword>
<evidence type="ECO:0000256" key="1">
    <source>
        <dbReference type="SAM" id="MobiDB-lite"/>
    </source>
</evidence>
<proteinExistence type="predicted"/>
<sequence>MTTQGAEPPGQADPVDEDLGWDHPLTRLVLLLEIADQPDWLRDLVPPAAGATASARHEAG</sequence>
<comment type="caution">
    <text evidence="2">The sequence shown here is derived from an EMBL/GenBank/DDBJ whole genome shotgun (WGS) entry which is preliminary data.</text>
</comment>
<evidence type="ECO:0000313" key="2">
    <source>
        <dbReference type="EMBL" id="MDJ1131145.1"/>
    </source>
</evidence>